<feature type="transmembrane region" description="Helical" evidence="8">
    <location>
        <begin position="370"/>
        <end position="390"/>
    </location>
</feature>
<keyword evidence="6 8" id="KW-1133">Transmembrane helix</keyword>
<evidence type="ECO:0000256" key="1">
    <source>
        <dbReference type="ARBA" id="ARBA00004651"/>
    </source>
</evidence>
<dbReference type="PANTHER" id="PTHR42718">
    <property type="entry name" value="MAJOR FACILITATOR SUPERFAMILY MULTIDRUG TRANSPORTER MFSC"/>
    <property type="match status" value="1"/>
</dbReference>
<dbReference type="PANTHER" id="PTHR42718:SF9">
    <property type="entry name" value="MAJOR FACILITATOR SUPERFAMILY MULTIDRUG TRANSPORTER MFSC"/>
    <property type="match status" value="1"/>
</dbReference>
<feature type="transmembrane region" description="Helical" evidence="8">
    <location>
        <begin position="173"/>
        <end position="194"/>
    </location>
</feature>
<keyword evidence="4" id="KW-1003">Cell membrane</keyword>
<evidence type="ECO:0000313" key="11">
    <source>
        <dbReference type="Proteomes" id="UP000005143"/>
    </source>
</evidence>
<evidence type="ECO:0000256" key="4">
    <source>
        <dbReference type="ARBA" id="ARBA00022475"/>
    </source>
</evidence>
<comment type="subcellular location">
    <subcellularLocation>
        <location evidence="1">Cell membrane</location>
        <topology evidence="1">Multi-pass membrane protein</topology>
    </subcellularLocation>
</comment>
<dbReference type="PATRIC" id="fig|1097667.3.peg.1418"/>
<comment type="similarity">
    <text evidence="2">Belongs to the major facilitator superfamily. EmrB family.</text>
</comment>
<organism evidence="10 11">
    <name type="scientific">Patulibacter medicamentivorans</name>
    <dbReference type="NCBI Taxonomy" id="1097667"/>
    <lineage>
        <taxon>Bacteria</taxon>
        <taxon>Bacillati</taxon>
        <taxon>Actinomycetota</taxon>
        <taxon>Thermoleophilia</taxon>
        <taxon>Solirubrobacterales</taxon>
        <taxon>Patulibacteraceae</taxon>
        <taxon>Patulibacter</taxon>
    </lineage>
</organism>
<evidence type="ECO:0000313" key="10">
    <source>
        <dbReference type="EMBL" id="EHN11674.1"/>
    </source>
</evidence>
<dbReference type="PROSITE" id="PS50850">
    <property type="entry name" value="MFS"/>
    <property type="match status" value="1"/>
</dbReference>
<evidence type="ECO:0000259" key="9">
    <source>
        <dbReference type="PROSITE" id="PS50850"/>
    </source>
</evidence>
<keyword evidence="5 8" id="KW-0812">Transmembrane</keyword>
<comment type="caution">
    <text evidence="10">The sequence shown here is derived from an EMBL/GenBank/DDBJ whole genome shotgun (WGS) entry which is preliminary data.</text>
</comment>
<feature type="transmembrane region" description="Helical" evidence="8">
    <location>
        <begin position="206"/>
        <end position="226"/>
    </location>
</feature>
<feature type="transmembrane region" description="Helical" evidence="8">
    <location>
        <begin position="55"/>
        <end position="75"/>
    </location>
</feature>
<evidence type="ECO:0000256" key="7">
    <source>
        <dbReference type="ARBA" id="ARBA00023136"/>
    </source>
</evidence>
<feature type="transmembrane region" description="Helical" evidence="8">
    <location>
        <begin position="307"/>
        <end position="328"/>
    </location>
</feature>
<feature type="domain" description="Major facilitator superfamily (MFS) profile" evidence="9">
    <location>
        <begin position="21"/>
        <end position="489"/>
    </location>
</feature>
<dbReference type="InterPro" id="IPR036259">
    <property type="entry name" value="MFS_trans_sf"/>
</dbReference>
<feature type="transmembrane region" description="Helical" evidence="8">
    <location>
        <begin position="112"/>
        <end position="133"/>
    </location>
</feature>
<feature type="transmembrane region" description="Helical" evidence="8">
    <location>
        <begin position="278"/>
        <end position="301"/>
    </location>
</feature>
<feature type="transmembrane region" description="Helical" evidence="8">
    <location>
        <begin position="467"/>
        <end position="486"/>
    </location>
</feature>
<evidence type="ECO:0000256" key="6">
    <source>
        <dbReference type="ARBA" id="ARBA00022989"/>
    </source>
</evidence>
<feature type="transmembrane region" description="Helical" evidence="8">
    <location>
        <begin position="411"/>
        <end position="428"/>
    </location>
</feature>
<dbReference type="AlphaFoldDB" id="H0E3Q4"/>
<feature type="transmembrane region" description="Helical" evidence="8">
    <location>
        <begin position="145"/>
        <end position="167"/>
    </location>
</feature>
<keyword evidence="3" id="KW-0813">Transport</keyword>
<dbReference type="Gene3D" id="1.20.1250.20">
    <property type="entry name" value="MFS general substrate transporter like domains"/>
    <property type="match status" value="1"/>
</dbReference>
<evidence type="ECO:0000256" key="8">
    <source>
        <dbReference type="SAM" id="Phobius"/>
    </source>
</evidence>
<dbReference type="OrthoDB" id="9812221at2"/>
<dbReference type="GO" id="GO:0005886">
    <property type="term" value="C:plasma membrane"/>
    <property type="evidence" value="ECO:0007669"/>
    <property type="project" value="UniProtKB-SubCell"/>
</dbReference>
<dbReference type="PRINTS" id="PR01036">
    <property type="entry name" value="TCRTETB"/>
</dbReference>
<name>H0E3Q4_9ACTN</name>
<dbReference type="SUPFAM" id="SSF103473">
    <property type="entry name" value="MFS general substrate transporter"/>
    <property type="match status" value="1"/>
</dbReference>
<feature type="transmembrane region" description="Helical" evidence="8">
    <location>
        <begin position="87"/>
        <end position="106"/>
    </location>
</feature>
<dbReference type="Gene3D" id="1.20.1720.10">
    <property type="entry name" value="Multidrug resistance protein D"/>
    <property type="match status" value="1"/>
</dbReference>
<protein>
    <submittedName>
        <fullName evidence="10">Multidrug resistance protein B</fullName>
    </submittedName>
</protein>
<feature type="transmembrane region" description="Helical" evidence="8">
    <location>
        <begin position="19"/>
        <end position="43"/>
    </location>
</feature>
<dbReference type="InterPro" id="IPR020846">
    <property type="entry name" value="MFS_dom"/>
</dbReference>
<dbReference type="GO" id="GO:0022857">
    <property type="term" value="F:transmembrane transporter activity"/>
    <property type="evidence" value="ECO:0007669"/>
    <property type="project" value="InterPro"/>
</dbReference>
<feature type="transmembrane region" description="Helical" evidence="8">
    <location>
        <begin position="238"/>
        <end position="257"/>
    </location>
</feature>
<gene>
    <name evidence="10" type="ORF">PAI11_14280</name>
</gene>
<accession>H0E3Q4</accession>
<evidence type="ECO:0000256" key="3">
    <source>
        <dbReference type="ARBA" id="ARBA00022448"/>
    </source>
</evidence>
<sequence length="506" mass="52836">MASANGAAGHDQGLDRQTLIVAGVVMIGAFMSILDTTIVNVAIDHLSGDFDAPLTTIQWVVTGYTLALGAVIPITGWAADRFGTKRIYLTSLVLFVAGSMLAGLAWSAESLIAFRVLQGLGGGMVMPVVMTIMTQQAGPHRMGRVMGVLGVPMLVAPLIGPILGGWLVDDVSWRWIFFINAPIGVVGFLLALRVLPVDSPKPTHRLDWLGLLLLSPGLTAAIFGLSESGDGGFGRLESWLPLLIGALLIVGFVVHSLRGDNPLIDLRTFIGTRAGAAAGVFLLFAIAFFGSLLLLPLYYQVARGESALTAGLLLIPQGVGAMIMMPIAGRLTDRYGPTRFPALGIPLIAAAMIGFSTVGADTSYVEMGAFSFVLGLGMGFSMMPTMTAAMQAVPPAAIARTSTAMNIIRQIGQSIGTALLTVILSARINDNLSGRGGGEGFTGVQSLPPAQREAISSPIADAFGATFTWAVVLLAIAFIPALFLAWMGRNGRPADAAEAQPVVVEP</sequence>
<dbReference type="Pfam" id="PF07690">
    <property type="entry name" value="MFS_1"/>
    <property type="match status" value="1"/>
</dbReference>
<feature type="transmembrane region" description="Helical" evidence="8">
    <location>
        <begin position="340"/>
        <end position="358"/>
    </location>
</feature>
<dbReference type="RefSeq" id="WP_007572560.1">
    <property type="nucleotide sequence ID" value="NZ_AGUD01000079.1"/>
</dbReference>
<dbReference type="CDD" id="cd17503">
    <property type="entry name" value="MFS_LmrB_MDR_like"/>
    <property type="match status" value="1"/>
</dbReference>
<dbReference type="InterPro" id="IPR004638">
    <property type="entry name" value="EmrB-like"/>
</dbReference>
<keyword evidence="11" id="KW-1185">Reference proteome</keyword>
<evidence type="ECO:0000256" key="5">
    <source>
        <dbReference type="ARBA" id="ARBA00022692"/>
    </source>
</evidence>
<dbReference type="InterPro" id="IPR011701">
    <property type="entry name" value="MFS"/>
</dbReference>
<dbReference type="Proteomes" id="UP000005143">
    <property type="component" value="Unassembled WGS sequence"/>
</dbReference>
<proteinExistence type="inferred from homology"/>
<reference evidence="10 11" key="1">
    <citation type="journal article" date="2013" name="Biodegradation">
        <title>Quantitative proteomic analysis of ibuprofen-degrading Patulibacter sp. strain I11.</title>
        <authorList>
            <person name="Almeida B."/>
            <person name="Kjeldal H."/>
            <person name="Lolas I."/>
            <person name="Knudsen A.D."/>
            <person name="Carvalho G."/>
            <person name="Nielsen K.L."/>
            <person name="Barreto Crespo M.T."/>
            <person name="Stensballe A."/>
            <person name="Nielsen J.L."/>
        </authorList>
    </citation>
    <scope>NUCLEOTIDE SEQUENCE [LARGE SCALE GENOMIC DNA]</scope>
    <source>
        <strain evidence="10 11">I11</strain>
    </source>
</reference>
<dbReference type="NCBIfam" id="TIGR00711">
    <property type="entry name" value="efflux_EmrB"/>
    <property type="match status" value="1"/>
</dbReference>
<keyword evidence="7 8" id="KW-0472">Membrane</keyword>
<evidence type="ECO:0000256" key="2">
    <source>
        <dbReference type="ARBA" id="ARBA00008537"/>
    </source>
</evidence>
<dbReference type="EMBL" id="AGUD01000079">
    <property type="protein sequence ID" value="EHN11674.1"/>
    <property type="molecule type" value="Genomic_DNA"/>
</dbReference>